<dbReference type="GO" id="GO:0019277">
    <property type="term" value="P:UDP-N-acetylgalactosamine biosynthetic process"/>
    <property type="evidence" value="ECO:0007669"/>
    <property type="project" value="InterPro"/>
</dbReference>
<comment type="function">
    <text evidence="12">Cell wall formation. Adds enolpyruvyl to UDP-N-acetylglucosamine.</text>
</comment>
<comment type="catalytic activity">
    <reaction evidence="11 12">
        <text>phosphoenolpyruvate + UDP-N-acetyl-alpha-D-glucosamine = UDP-N-acetyl-3-O-(1-carboxyvinyl)-alpha-D-glucosamine + phosphate</text>
        <dbReference type="Rhea" id="RHEA:18681"/>
        <dbReference type="ChEBI" id="CHEBI:43474"/>
        <dbReference type="ChEBI" id="CHEBI:57705"/>
        <dbReference type="ChEBI" id="CHEBI:58702"/>
        <dbReference type="ChEBI" id="CHEBI:68483"/>
        <dbReference type="EC" id="2.5.1.7"/>
    </reaction>
</comment>
<comment type="subcellular location">
    <subcellularLocation>
        <location evidence="1 12">Cytoplasm</location>
    </subcellularLocation>
</comment>
<evidence type="ECO:0000259" key="13">
    <source>
        <dbReference type="Pfam" id="PF00275"/>
    </source>
</evidence>
<dbReference type="GO" id="GO:0008760">
    <property type="term" value="F:UDP-N-acetylglucosamine 1-carboxyvinyltransferase activity"/>
    <property type="evidence" value="ECO:0007669"/>
    <property type="project" value="UniProtKB-UniRule"/>
</dbReference>
<evidence type="ECO:0000256" key="5">
    <source>
        <dbReference type="ARBA" id="ARBA00022679"/>
    </source>
</evidence>
<dbReference type="GO" id="GO:0051301">
    <property type="term" value="P:cell division"/>
    <property type="evidence" value="ECO:0007669"/>
    <property type="project" value="UniProtKB-KW"/>
</dbReference>
<dbReference type="AlphaFoldDB" id="A0A2Z5GA55"/>
<comment type="caution">
    <text evidence="12">Lacks conserved residue(s) required for the propagation of feature annotation.</text>
</comment>
<keyword evidence="8 12" id="KW-0131">Cell cycle</keyword>
<dbReference type="CDD" id="cd01555">
    <property type="entry name" value="UdpNAET"/>
    <property type="match status" value="1"/>
</dbReference>
<protein>
    <recommendedName>
        <fullName evidence="12">UDP-N-acetylglucosamine 1-carboxyvinyltransferase</fullName>
        <ecNumber evidence="12">2.5.1.7</ecNumber>
    </recommendedName>
    <alternativeName>
        <fullName evidence="12">Enoylpyruvate transferase</fullName>
    </alternativeName>
    <alternativeName>
        <fullName evidence="12">UDP-N-acetylglucosamine enolpyruvyl transferase</fullName>
        <shortName evidence="12">EPT</shortName>
    </alternativeName>
</protein>
<dbReference type="NCBIfam" id="TIGR01072">
    <property type="entry name" value="murA"/>
    <property type="match status" value="1"/>
</dbReference>
<evidence type="ECO:0000256" key="2">
    <source>
        <dbReference type="ARBA" id="ARBA00004752"/>
    </source>
</evidence>
<comment type="similarity">
    <text evidence="10 12">Belongs to the EPSP synthase family. MurA subfamily.</text>
</comment>
<dbReference type="FunFam" id="3.65.10.10:FF:000001">
    <property type="entry name" value="UDP-N-acetylglucosamine 1-carboxyvinyltransferase"/>
    <property type="match status" value="1"/>
</dbReference>
<keyword evidence="7 12" id="KW-0573">Peptidoglycan synthesis</keyword>
<keyword evidence="5 12" id="KW-0808">Transferase</keyword>
<dbReference type="GO" id="GO:0005737">
    <property type="term" value="C:cytoplasm"/>
    <property type="evidence" value="ECO:0007669"/>
    <property type="project" value="UniProtKB-SubCell"/>
</dbReference>
<dbReference type="NCBIfam" id="NF006873">
    <property type="entry name" value="PRK09369.1"/>
    <property type="match status" value="1"/>
</dbReference>
<dbReference type="GO" id="GO:0009252">
    <property type="term" value="P:peptidoglycan biosynthetic process"/>
    <property type="evidence" value="ECO:0007669"/>
    <property type="project" value="UniProtKB-UniRule"/>
</dbReference>
<gene>
    <name evidence="12" type="primary">murA</name>
    <name evidence="14" type="ORF">ACPOL_6676</name>
</gene>
<evidence type="ECO:0000256" key="4">
    <source>
        <dbReference type="ARBA" id="ARBA00022618"/>
    </source>
</evidence>
<evidence type="ECO:0000313" key="14">
    <source>
        <dbReference type="EMBL" id="AXC15888.1"/>
    </source>
</evidence>
<evidence type="ECO:0000256" key="9">
    <source>
        <dbReference type="ARBA" id="ARBA00023316"/>
    </source>
</evidence>
<dbReference type="KEGG" id="abas:ACPOL_6676"/>
<dbReference type="EC" id="2.5.1.7" evidence="12"/>
<evidence type="ECO:0000256" key="11">
    <source>
        <dbReference type="ARBA" id="ARBA00047527"/>
    </source>
</evidence>
<feature type="modified residue" description="2-(S-cysteinyl)pyruvic acid O-phosphothioketal" evidence="12">
    <location>
        <position position="149"/>
    </location>
</feature>
<reference evidence="14 15" key="1">
    <citation type="journal article" date="2018" name="Front. Microbiol.">
        <title>Hydrolytic Capabilities as a Key to Environmental Success: Chitinolytic and Cellulolytic Acidobacteria From Acidic Sub-arctic Soils and Boreal Peatlands.</title>
        <authorList>
            <person name="Belova S.E."/>
            <person name="Ravin N.V."/>
            <person name="Pankratov T.A."/>
            <person name="Rakitin A.L."/>
            <person name="Ivanova A.A."/>
            <person name="Beletsky A.V."/>
            <person name="Mardanov A.V."/>
            <person name="Sinninghe Damste J.S."/>
            <person name="Dedysh S.N."/>
        </authorList>
    </citation>
    <scope>NUCLEOTIDE SEQUENCE [LARGE SCALE GENOMIC DNA]</scope>
    <source>
        <strain evidence="14 15">SBC82</strain>
    </source>
</reference>
<keyword evidence="4 12" id="KW-0132">Cell division</keyword>
<evidence type="ECO:0000313" key="15">
    <source>
        <dbReference type="Proteomes" id="UP000253606"/>
    </source>
</evidence>
<evidence type="ECO:0000256" key="12">
    <source>
        <dbReference type="HAMAP-Rule" id="MF_00111"/>
    </source>
</evidence>
<dbReference type="Pfam" id="PF00275">
    <property type="entry name" value="EPSP_synthase"/>
    <property type="match status" value="1"/>
</dbReference>
<keyword evidence="3 12" id="KW-0963">Cytoplasm</keyword>
<keyword evidence="9 12" id="KW-0961">Cell wall biogenesis/degradation</keyword>
<evidence type="ECO:0000256" key="6">
    <source>
        <dbReference type="ARBA" id="ARBA00022960"/>
    </source>
</evidence>
<dbReference type="InterPro" id="IPR013792">
    <property type="entry name" value="RNA3'P_cycl/enolpyr_Trfase_a/b"/>
</dbReference>
<feature type="binding site" evidence="12">
    <location>
        <position position="360"/>
    </location>
    <ligand>
        <name>UDP-N-acetyl-alpha-D-glucosamine</name>
        <dbReference type="ChEBI" id="CHEBI:57705"/>
    </ligand>
</feature>
<dbReference type="UniPathway" id="UPA00219"/>
<evidence type="ECO:0000256" key="3">
    <source>
        <dbReference type="ARBA" id="ARBA00022490"/>
    </source>
</evidence>
<dbReference type="HAMAP" id="MF_00111">
    <property type="entry name" value="MurA"/>
    <property type="match status" value="1"/>
</dbReference>
<dbReference type="InterPro" id="IPR050068">
    <property type="entry name" value="MurA_subfamily"/>
</dbReference>
<feature type="active site" description="Proton donor" evidence="12">
    <location>
        <position position="149"/>
    </location>
</feature>
<dbReference type="SUPFAM" id="SSF55205">
    <property type="entry name" value="EPT/RTPC-like"/>
    <property type="match status" value="1"/>
</dbReference>
<dbReference type="EMBL" id="CP030840">
    <property type="protein sequence ID" value="AXC15888.1"/>
    <property type="molecule type" value="Genomic_DNA"/>
</dbReference>
<accession>A0A2Z5GA55</accession>
<feature type="binding site" evidence="12">
    <location>
        <begin position="154"/>
        <end position="158"/>
    </location>
    <ligand>
        <name>UDP-N-acetyl-alpha-D-glucosamine</name>
        <dbReference type="ChEBI" id="CHEBI:57705"/>
    </ligand>
</feature>
<evidence type="ECO:0000256" key="1">
    <source>
        <dbReference type="ARBA" id="ARBA00004496"/>
    </source>
</evidence>
<dbReference type="InterPro" id="IPR036968">
    <property type="entry name" value="Enolpyruvate_Tfrase_sf"/>
</dbReference>
<dbReference type="InterPro" id="IPR005750">
    <property type="entry name" value="UDP_GlcNAc_COvinyl_MurA"/>
</dbReference>
<feature type="binding site" evidence="12">
    <location>
        <begin position="51"/>
        <end position="52"/>
    </location>
    <ligand>
        <name>phosphoenolpyruvate</name>
        <dbReference type="ChEBI" id="CHEBI:58702"/>
    </ligand>
</feature>
<comment type="pathway">
    <text evidence="2 12">Cell wall biogenesis; peptidoglycan biosynthesis.</text>
</comment>
<dbReference type="PANTHER" id="PTHR43783">
    <property type="entry name" value="UDP-N-ACETYLGLUCOSAMINE 1-CARBOXYVINYLTRANSFERASE"/>
    <property type="match status" value="1"/>
</dbReference>
<dbReference type="InterPro" id="IPR001986">
    <property type="entry name" value="Enolpyruvate_Tfrase_dom"/>
</dbReference>
<organism evidence="14 15">
    <name type="scientific">Acidisarcina polymorpha</name>
    <dbReference type="NCBI Taxonomy" id="2211140"/>
    <lineage>
        <taxon>Bacteria</taxon>
        <taxon>Pseudomonadati</taxon>
        <taxon>Acidobacteriota</taxon>
        <taxon>Terriglobia</taxon>
        <taxon>Terriglobales</taxon>
        <taxon>Acidobacteriaceae</taxon>
        <taxon>Acidisarcina</taxon>
    </lineage>
</organism>
<dbReference type="GO" id="GO:0071555">
    <property type="term" value="P:cell wall organization"/>
    <property type="evidence" value="ECO:0007669"/>
    <property type="project" value="UniProtKB-KW"/>
</dbReference>
<feature type="binding site" evidence="12">
    <location>
        <position position="125"/>
    </location>
    <ligand>
        <name>UDP-N-acetyl-alpha-D-glucosamine</name>
        <dbReference type="ChEBI" id="CHEBI:57705"/>
    </ligand>
</feature>
<evidence type="ECO:0000256" key="8">
    <source>
        <dbReference type="ARBA" id="ARBA00023306"/>
    </source>
</evidence>
<evidence type="ECO:0000256" key="10">
    <source>
        <dbReference type="ARBA" id="ARBA00038367"/>
    </source>
</evidence>
<feature type="domain" description="Enolpyruvate transferase" evidence="13">
    <location>
        <begin position="35"/>
        <end position="439"/>
    </location>
</feature>
<feature type="binding site" evidence="12">
    <location>
        <position position="338"/>
    </location>
    <ligand>
        <name>UDP-N-acetyl-alpha-D-glucosamine</name>
        <dbReference type="ChEBI" id="CHEBI:57705"/>
    </ligand>
</feature>
<dbReference type="PANTHER" id="PTHR43783:SF1">
    <property type="entry name" value="UDP-N-ACETYLGLUCOSAMINE 1-CARBOXYVINYLTRANSFERASE"/>
    <property type="match status" value="1"/>
</dbReference>
<dbReference type="Proteomes" id="UP000253606">
    <property type="component" value="Chromosome"/>
</dbReference>
<dbReference type="Gene3D" id="3.65.10.10">
    <property type="entry name" value="Enolpyruvate transferase domain"/>
    <property type="match status" value="2"/>
</dbReference>
<sequence>MSKVASHFAVKSSKLLVYSKISIGAIKPIMDKFVVRGGNPLLGTIRVSGAKNSALPCMAAAILTEDEVVLENIPQVQDIETERKLLVSMGAEVELGYGRAQHRTTISCRVLSDPTAKYEIVKTMRASSLVLGPLVARTGLARVAMPGGCAIGGRPIDLHIKGLESMGAVISYEHGYIEARAERLKGAHIVFDKVTVTGTEDLLMAAVLAEGESLFENCAREPEVTDLAALLTAMGANIEGAGTATIRVKGVDKLHGARHRINPDRIEAGTFLIAGAITGGDLCVANCNPSHLGAIIGKLTEAGARIDPINGESLRVRSEGTLKAVEVSTQEYPGFPTDMQAQYMALATQSEGTSQITENIFENRFMHVQELVRMGADIRVEGRTATIRGKSQLSSAAVMCSDLRASASLVLAALVADGESILDRVYHMDRGYEHIEEKLRGVGAQIRRMGNVFGNPKRETVAAGA</sequence>
<dbReference type="GO" id="GO:0008360">
    <property type="term" value="P:regulation of cell shape"/>
    <property type="evidence" value="ECO:0007669"/>
    <property type="project" value="UniProtKB-KW"/>
</dbReference>
<evidence type="ECO:0000256" key="7">
    <source>
        <dbReference type="ARBA" id="ARBA00022984"/>
    </source>
</evidence>
<keyword evidence="12" id="KW-0670">Pyruvate</keyword>
<keyword evidence="15" id="KW-1185">Reference proteome</keyword>
<proteinExistence type="inferred from homology"/>
<name>A0A2Z5GA55_9BACT</name>
<keyword evidence="6 12" id="KW-0133">Cell shape</keyword>